<feature type="chain" id="PRO_5047437401" description="SGNH hydrolase-type esterase domain-containing protein" evidence="1">
    <location>
        <begin position="19"/>
        <end position="431"/>
    </location>
</feature>
<dbReference type="InterPro" id="IPR036514">
    <property type="entry name" value="SGNH_hydro_sf"/>
</dbReference>
<dbReference type="Pfam" id="PF13472">
    <property type="entry name" value="Lipase_GDSL_2"/>
    <property type="match status" value="1"/>
</dbReference>
<evidence type="ECO:0000313" key="3">
    <source>
        <dbReference type="EMBL" id="GAA5483523.1"/>
    </source>
</evidence>
<keyword evidence="1" id="KW-0732">Signal</keyword>
<organism evidence="3 4">
    <name type="scientific">Haloferula sargassicola</name>
    <dbReference type="NCBI Taxonomy" id="490096"/>
    <lineage>
        <taxon>Bacteria</taxon>
        <taxon>Pseudomonadati</taxon>
        <taxon>Verrucomicrobiota</taxon>
        <taxon>Verrucomicrobiia</taxon>
        <taxon>Verrucomicrobiales</taxon>
        <taxon>Verrucomicrobiaceae</taxon>
        <taxon>Haloferula</taxon>
    </lineage>
</organism>
<dbReference type="PANTHER" id="PTHR30383">
    <property type="entry name" value="THIOESTERASE 1/PROTEASE 1/LYSOPHOSPHOLIPASE L1"/>
    <property type="match status" value="1"/>
</dbReference>
<dbReference type="InterPro" id="IPR013830">
    <property type="entry name" value="SGNH_hydro"/>
</dbReference>
<protein>
    <recommendedName>
        <fullName evidence="2">SGNH hydrolase-type esterase domain-containing protein</fullName>
    </recommendedName>
</protein>
<dbReference type="CDD" id="cd01834">
    <property type="entry name" value="SGNH_hydrolase_like_2"/>
    <property type="match status" value="1"/>
</dbReference>
<accession>A0ABP9UPN5</accession>
<dbReference type="InterPro" id="IPR051532">
    <property type="entry name" value="Ester_Hydrolysis_Enzymes"/>
</dbReference>
<dbReference type="Gene3D" id="3.40.50.1110">
    <property type="entry name" value="SGNH hydrolase"/>
    <property type="match status" value="1"/>
</dbReference>
<name>A0ABP9UPN5_9BACT</name>
<dbReference type="Proteomes" id="UP001476282">
    <property type="component" value="Unassembled WGS sequence"/>
</dbReference>
<keyword evidence="4" id="KW-1185">Reference proteome</keyword>
<evidence type="ECO:0000313" key="4">
    <source>
        <dbReference type="Proteomes" id="UP001476282"/>
    </source>
</evidence>
<proteinExistence type="predicted"/>
<gene>
    <name evidence="3" type="ORF">Hsar01_02756</name>
</gene>
<dbReference type="EMBL" id="BAABRI010000015">
    <property type="protein sequence ID" value="GAA5483523.1"/>
    <property type="molecule type" value="Genomic_DNA"/>
</dbReference>
<reference evidence="3 4" key="1">
    <citation type="submission" date="2024-02" db="EMBL/GenBank/DDBJ databases">
        <title>Haloferula sargassicola NBRC 104335.</title>
        <authorList>
            <person name="Ichikawa N."/>
            <person name="Katano-Makiyama Y."/>
            <person name="Hidaka K."/>
        </authorList>
    </citation>
    <scope>NUCLEOTIDE SEQUENCE [LARGE SCALE GENOMIC DNA]</scope>
    <source>
        <strain evidence="3 4">NBRC 104335</strain>
    </source>
</reference>
<comment type="caution">
    <text evidence="3">The sequence shown here is derived from an EMBL/GenBank/DDBJ whole genome shotgun (WGS) entry which is preliminary data.</text>
</comment>
<evidence type="ECO:0000259" key="2">
    <source>
        <dbReference type="Pfam" id="PF13472"/>
    </source>
</evidence>
<feature type="domain" description="SGNH hydrolase-type esterase" evidence="2">
    <location>
        <begin position="56"/>
        <end position="237"/>
    </location>
</feature>
<dbReference type="PANTHER" id="PTHR30383:SF5">
    <property type="entry name" value="SGNH HYDROLASE-TYPE ESTERASE DOMAIN-CONTAINING PROTEIN"/>
    <property type="match status" value="1"/>
</dbReference>
<feature type="signal peptide" evidence="1">
    <location>
        <begin position="1"/>
        <end position="18"/>
    </location>
</feature>
<evidence type="ECO:0000256" key="1">
    <source>
        <dbReference type="SAM" id="SignalP"/>
    </source>
</evidence>
<dbReference type="RefSeq" id="WP_353567635.1">
    <property type="nucleotide sequence ID" value="NZ_BAABRI010000015.1"/>
</dbReference>
<dbReference type="SUPFAM" id="SSF52266">
    <property type="entry name" value="SGNH hydrolase"/>
    <property type="match status" value="1"/>
</dbReference>
<sequence>MLRAIALTTLAATTCLFAKETSTLPADPYFADYSLDPAPATPGLLLKKGDKLAICGDSITEQKRYSLIMEAYITACMPQLEVTCRQFGWGGETAGGFLNRMENDVLRFDPDVATTCYGMNDFRYVPFEQGIADEYLRNQTEVVRKFKQDDVTVVLGSPGIIAMVPGWQGNPACTPLNLNQSLSRFRNLDIALAGREKTYFADVFQPMLVAHWRAKEELSPDFKLAGNDGVHPGWAGHVAMAYAFLKGLGFDGDLGGITVVGDRARGSGGHEVEGMSNGTITVKSSRFPFSAGAGELTDDDSLRAGLALVPFDAELNRFTLTIERPTADRYAVTWGKETHEYSAEDLAKGVNLAADFIEHPLLEPFRKVWKAAEQKQNYETRQVKDLFHGPEAAIDMDTIADLTEKVHSKLAADLAASMQPVEHRITLKPLE</sequence>